<sequence>MSYVIGDLWICTNKQCRKNVDSGQSWILSNVGPTHDGRYCERVNPDDELCDDCERAVQYKSQLEQERKQQQQQQR</sequence>
<dbReference type="EMBL" id="JAQQWK010000014">
    <property type="protein sequence ID" value="KAK8017034.1"/>
    <property type="molecule type" value="Genomic_DNA"/>
</dbReference>
<organism evidence="1 2">
    <name type="scientific">Apiospora rasikravindrae</name>
    <dbReference type="NCBI Taxonomy" id="990691"/>
    <lineage>
        <taxon>Eukaryota</taxon>
        <taxon>Fungi</taxon>
        <taxon>Dikarya</taxon>
        <taxon>Ascomycota</taxon>
        <taxon>Pezizomycotina</taxon>
        <taxon>Sordariomycetes</taxon>
        <taxon>Xylariomycetidae</taxon>
        <taxon>Amphisphaeriales</taxon>
        <taxon>Apiosporaceae</taxon>
        <taxon>Apiospora</taxon>
    </lineage>
</organism>
<evidence type="ECO:0000313" key="2">
    <source>
        <dbReference type="Proteomes" id="UP001444661"/>
    </source>
</evidence>
<reference evidence="1 2" key="1">
    <citation type="submission" date="2023-01" db="EMBL/GenBank/DDBJ databases">
        <title>Analysis of 21 Apiospora genomes using comparative genomics revels a genus with tremendous synthesis potential of carbohydrate active enzymes and secondary metabolites.</title>
        <authorList>
            <person name="Sorensen T."/>
        </authorList>
    </citation>
    <scope>NUCLEOTIDE SEQUENCE [LARGE SCALE GENOMIC DNA]</scope>
    <source>
        <strain evidence="1 2">CBS 33761</strain>
    </source>
</reference>
<gene>
    <name evidence="1" type="ORF">PG993_015223</name>
</gene>
<protein>
    <submittedName>
        <fullName evidence="1">Uncharacterized protein</fullName>
    </submittedName>
</protein>
<name>A0ABR1RQ01_9PEZI</name>
<evidence type="ECO:0000313" key="1">
    <source>
        <dbReference type="EMBL" id="KAK8017034.1"/>
    </source>
</evidence>
<proteinExistence type="predicted"/>
<accession>A0ABR1RQ01</accession>
<comment type="caution">
    <text evidence="1">The sequence shown here is derived from an EMBL/GenBank/DDBJ whole genome shotgun (WGS) entry which is preliminary data.</text>
</comment>
<keyword evidence="2" id="KW-1185">Reference proteome</keyword>
<dbReference type="Proteomes" id="UP001444661">
    <property type="component" value="Unassembled WGS sequence"/>
</dbReference>